<proteinExistence type="predicted"/>
<dbReference type="AlphaFoldDB" id="A0A7S4JN43"/>
<evidence type="ECO:0000256" key="5">
    <source>
        <dbReference type="SAM" id="MobiDB-lite"/>
    </source>
</evidence>
<feature type="transmembrane region" description="Helical" evidence="6">
    <location>
        <begin position="167"/>
        <end position="189"/>
    </location>
</feature>
<dbReference type="PANTHER" id="PTHR23112:SF0">
    <property type="entry name" value="TRANSMEMBRANE PROTEIN 116"/>
    <property type="match status" value="1"/>
</dbReference>
<dbReference type="GO" id="GO:0004930">
    <property type="term" value="F:G protein-coupled receptor activity"/>
    <property type="evidence" value="ECO:0007669"/>
    <property type="project" value="TreeGrafter"/>
</dbReference>
<evidence type="ECO:0000256" key="1">
    <source>
        <dbReference type="ARBA" id="ARBA00004141"/>
    </source>
</evidence>
<gene>
    <name evidence="7" type="ORF">OAUR00152_LOCUS30752</name>
</gene>
<evidence type="ECO:0000256" key="2">
    <source>
        <dbReference type="ARBA" id="ARBA00022692"/>
    </source>
</evidence>
<evidence type="ECO:0000256" key="3">
    <source>
        <dbReference type="ARBA" id="ARBA00022989"/>
    </source>
</evidence>
<protein>
    <recommendedName>
        <fullName evidence="8">G-protein coupled receptors family 1 profile domain-containing protein</fullName>
    </recommendedName>
</protein>
<keyword evidence="2 6" id="KW-0812">Transmembrane</keyword>
<keyword evidence="4 6" id="KW-0472">Membrane</keyword>
<dbReference type="Gene3D" id="1.20.1070.10">
    <property type="entry name" value="Rhodopsin 7-helix transmembrane proteins"/>
    <property type="match status" value="1"/>
</dbReference>
<comment type="subcellular location">
    <subcellularLocation>
        <location evidence="1">Membrane</location>
        <topology evidence="1">Multi-pass membrane protein</topology>
    </subcellularLocation>
</comment>
<evidence type="ECO:0008006" key="8">
    <source>
        <dbReference type="Google" id="ProtNLM"/>
    </source>
</evidence>
<organism evidence="7">
    <name type="scientific">Odontella aurita</name>
    <dbReference type="NCBI Taxonomy" id="265563"/>
    <lineage>
        <taxon>Eukaryota</taxon>
        <taxon>Sar</taxon>
        <taxon>Stramenopiles</taxon>
        <taxon>Ochrophyta</taxon>
        <taxon>Bacillariophyta</taxon>
        <taxon>Mediophyceae</taxon>
        <taxon>Biddulphiophycidae</taxon>
        <taxon>Eupodiscales</taxon>
        <taxon>Odontellaceae</taxon>
        <taxon>Odontella</taxon>
    </lineage>
</organism>
<feature type="transmembrane region" description="Helical" evidence="6">
    <location>
        <begin position="88"/>
        <end position="113"/>
    </location>
</feature>
<name>A0A7S4JN43_9STRA</name>
<dbReference type="PANTHER" id="PTHR23112">
    <property type="entry name" value="G PROTEIN-COUPLED RECEPTOR 157-RELATED"/>
    <property type="match status" value="1"/>
</dbReference>
<dbReference type="GO" id="GO:0007189">
    <property type="term" value="P:adenylate cyclase-activating G protein-coupled receptor signaling pathway"/>
    <property type="evidence" value="ECO:0007669"/>
    <property type="project" value="TreeGrafter"/>
</dbReference>
<evidence type="ECO:0000256" key="6">
    <source>
        <dbReference type="SAM" id="Phobius"/>
    </source>
</evidence>
<dbReference type="GO" id="GO:0005886">
    <property type="term" value="C:plasma membrane"/>
    <property type="evidence" value="ECO:0007669"/>
    <property type="project" value="TreeGrafter"/>
</dbReference>
<dbReference type="EMBL" id="HBKQ01044623">
    <property type="protein sequence ID" value="CAE2268927.1"/>
    <property type="molecule type" value="Transcribed_RNA"/>
</dbReference>
<evidence type="ECO:0000313" key="7">
    <source>
        <dbReference type="EMBL" id="CAE2268927.1"/>
    </source>
</evidence>
<evidence type="ECO:0000256" key="4">
    <source>
        <dbReference type="ARBA" id="ARBA00023136"/>
    </source>
</evidence>
<keyword evidence="3 6" id="KW-1133">Transmembrane helix</keyword>
<feature type="transmembrane region" description="Helical" evidence="6">
    <location>
        <begin position="141"/>
        <end position="161"/>
    </location>
</feature>
<reference evidence="7" key="1">
    <citation type="submission" date="2021-01" db="EMBL/GenBank/DDBJ databases">
        <authorList>
            <person name="Corre E."/>
            <person name="Pelletier E."/>
            <person name="Niang G."/>
            <person name="Scheremetjew M."/>
            <person name="Finn R."/>
            <person name="Kale V."/>
            <person name="Holt S."/>
            <person name="Cochrane G."/>
            <person name="Meng A."/>
            <person name="Brown T."/>
            <person name="Cohen L."/>
        </authorList>
    </citation>
    <scope>NUCLEOTIDE SEQUENCE</scope>
    <source>
        <strain evidence="7">Isolate 1302-5</strain>
    </source>
</reference>
<feature type="region of interest" description="Disordered" evidence="5">
    <location>
        <begin position="250"/>
        <end position="278"/>
    </location>
</feature>
<sequence length="305" mass="34871">MAFSLNILLLIRYGWTQRKFERKIERWMHPTIFVLAVLYTSIPLFYGGYNPYCGVCDLVPMPFWCGDWIFGDGSECVRGSPAVANVIWIVWFVGIGGMVLFCTVAIFMVYFGVRSTEKRSAMYRPYTASRDRESKRIRGTMLMYTIGLYVFWVVPVFILLIPQAFSIYWLSLWYYFLYPLQGFYNFLVFSHPKCKKYQRRHPGTWLTTAYLRIVFPPTKIRKTRQLFMSSPPLDSATVATEGGDDGIGFNSFNKNASKEEGNEGGASEIAPKVEADHEPAVDDAIGSTIRLSVESTRQPSVTFAI</sequence>
<feature type="transmembrane region" description="Helical" evidence="6">
    <location>
        <begin position="27"/>
        <end position="46"/>
    </location>
</feature>
<accession>A0A7S4JN43</accession>